<feature type="modified residue" description="4-aspartylphosphate" evidence="2">
    <location>
        <position position="55"/>
    </location>
</feature>
<dbReference type="InterPro" id="IPR001789">
    <property type="entry name" value="Sig_transdc_resp-reg_receiver"/>
</dbReference>
<proteinExistence type="predicted"/>
<reference evidence="4 5" key="1">
    <citation type="submission" date="2016-11" db="EMBL/GenBank/DDBJ databases">
        <title>Draft Genome Sequences of Nine Cyanobacterial Strains from Diverse Habitats.</title>
        <authorList>
            <person name="Zhu T."/>
            <person name="Hou S."/>
            <person name="Lu X."/>
            <person name="Hess W.R."/>
        </authorList>
    </citation>
    <scope>NUCLEOTIDE SEQUENCE [LARGE SCALE GENOMIC DNA]</scope>
    <source>
        <strain evidence="4 5">IAM M-71</strain>
    </source>
</reference>
<evidence type="ECO:0000256" key="2">
    <source>
        <dbReference type="PROSITE-ProRule" id="PRU00169"/>
    </source>
</evidence>
<dbReference type="PANTHER" id="PTHR44591:SF22">
    <property type="entry name" value="CHEY SUBFAMILY"/>
    <property type="match status" value="1"/>
</dbReference>
<evidence type="ECO:0000259" key="3">
    <source>
        <dbReference type="PROSITE" id="PS50110"/>
    </source>
</evidence>
<dbReference type="GO" id="GO:0000160">
    <property type="term" value="P:phosphorelay signal transduction system"/>
    <property type="evidence" value="ECO:0007669"/>
    <property type="project" value="InterPro"/>
</dbReference>
<evidence type="ECO:0000256" key="1">
    <source>
        <dbReference type="ARBA" id="ARBA00022553"/>
    </source>
</evidence>
<organism evidence="4 5">
    <name type="scientific">[Phormidium ambiguum] IAM M-71</name>
    <dbReference type="NCBI Taxonomy" id="454136"/>
    <lineage>
        <taxon>Bacteria</taxon>
        <taxon>Bacillati</taxon>
        <taxon>Cyanobacteriota</taxon>
        <taxon>Cyanophyceae</taxon>
        <taxon>Oscillatoriophycideae</taxon>
        <taxon>Aerosakkonematales</taxon>
        <taxon>Aerosakkonemataceae</taxon>
        <taxon>Floridanema</taxon>
    </lineage>
</organism>
<dbReference type="OrthoDB" id="673128at2"/>
<dbReference type="STRING" id="454136.NIES2119_25365"/>
<dbReference type="Proteomes" id="UP000185860">
    <property type="component" value="Unassembled WGS sequence"/>
</dbReference>
<accession>A0A1U7I8H5</accession>
<comment type="caution">
    <text evidence="4">The sequence shown here is derived from an EMBL/GenBank/DDBJ whole genome shotgun (WGS) entry which is preliminary data.</text>
</comment>
<gene>
    <name evidence="4" type="ORF">NIES2119_25365</name>
</gene>
<evidence type="ECO:0000313" key="4">
    <source>
        <dbReference type="EMBL" id="OKH32757.1"/>
    </source>
</evidence>
<dbReference type="InterPro" id="IPR011006">
    <property type="entry name" value="CheY-like_superfamily"/>
</dbReference>
<dbReference type="PANTHER" id="PTHR44591">
    <property type="entry name" value="STRESS RESPONSE REGULATOR PROTEIN 1"/>
    <property type="match status" value="1"/>
</dbReference>
<sequence>MMSKKILVVDDDEAIREVIKSCLEELAAWEVLLAASGLEGLRIANSEPLDAILLDISMPEMNGIEMLRKLQENYPAREIPVFLLTGRVLSGDRQPFLQLPQVVGVIVKPFNAIKLVEQVAHCLGWKLEFL</sequence>
<protein>
    <recommendedName>
        <fullName evidence="3">Response regulatory domain-containing protein</fullName>
    </recommendedName>
</protein>
<evidence type="ECO:0000313" key="5">
    <source>
        <dbReference type="Proteomes" id="UP000185860"/>
    </source>
</evidence>
<dbReference type="PROSITE" id="PS50110">
    <property type="entry name" value="RESPONSE_REGULATORY"/>
    <property type="match status" value="1"/>
</dbReference>
<dbReference type="CDD" id="cd17552">
    <property type="entry name" value="REC_RR468-like"/>
    <property type="match status" value="1"/>
</dbReference>
<dbReference type="InterPro" id="IPR050595">
    <property type="entry name" value="Bact_response_regulator"/>
</dbReference>
<keyword evidence="1 2" id="KW-0597">Phosphoprotein</keyword>
<feature type="domain" description="Response regulatory" evidence="3">
    <location>
        <begin position="5"/>
        <end position="123"/>
    </location>
</feature>
<dbReference type="Pfam" id="PF00072">
    <property type="entry name" value="Response_reg"/>
    <property type="match status" value="1"/>
</dbReference>
<name>A0A1U7I8H5_9CYAN</name>
<dbReference type="Gene3D" id="3.40.50.2300">
    <property type="match status" value="1"/>
</dbReference>
<dbReference type="SMART" id="SM00448">
    <property type="entry name" value="REC"/>
    <property type="match status" value="1"/>
</dbReference>
<dbReference type="SUPFAM" id="SSF52172">
    <property type="entry name" value="CheY-like"/>
    <property type="match status" value="1"/>
</dbReference>
<dbReference type="EMBL" id="MRCE01000036">
    <property type="protein sequence ID" value="OKH32757.1"/>
    <property type="molecule type" value="Genomic_DNA"/>
</dbReference>
<dbReference type="AlphaFoldDB" id="A0A1U7I8H5"/>